<keyword evidence="4 6" id="KW-1133">Transmembrane helix</keyword>
<dbReference type="Pfam" id="PF08395">
    <property type="entry name" value="7tm_7"/>
    <property type="match status" value="1"/>
</dbReference>
<feature type="transmembrane region" description="Helical" evidence="6">
    <location>
        <begin position="114"/>
        <end position="133"/>
    </location>
</feature>
<evidence type="ECO:0000256" key="3">
    <source>
        <dbReference type="ARBA" id="ARBA00022692"/>
    </source>
</evidence>
<dbReference type="GO" id="GO:0005886">
    <property type="term" value="C:plasma membrane"/>
    <property type="evidence" value="ECO:0007669"/>
    <property type="project" value="UniProtKB-SubCell"/>
</dbReference>
<proteinExistence type="predicted"/>
<reference evidence="7 8" key="1">
    <citation type="journal article" date="2019" name="Commun. Biol.">
        <title>The bagworm genome reveals a unique fibroin gene that provides high tensile strength.</title>
        <authorList>
            <person name="Kono N."/>
            <person name="Nakamura H."/>
            <person name="Ohtoshi R."/>
            <person name="Tomita M."/>
            <person name="Numata K."/>
            <person name="Arakawa K."/>
        </authorList>
    </citation>
    <scope>NUCLEOTIDE SEQUENCE [LARGE SCALE GENOMIC DNA]</scope>
</reference>
<organism evidence="7 8">
    <name type="scientific">Eumeta variegata</name>
    <name type="common">Bagworm moth</name>
    <name type="synonym">Eumeta japonica</name>
    <dbReference type="NCBI Taxonomy" id="151549"/>
    <lineage>
        <taxon>Eukaryota</taxon>
        <taxon>Metazoa</taxon>
        <taxon>Ecdysozoa</taxon>
        <taxon>Arthropoda</taxon>
        <taxon>Hexapoda</taxon>
        <taxon>Insecta</taxon>
        <taxon>Pterygota</taxon>
        <taxon>Neoptera</taxon>
        <taxon>Endopterygota</taxon>
        <taxon>Lepidoptera</taxon>
        <taxon>Glossata</taxon>
        <taxon>Ditrysia</taxon>
        <taxon>Tineoidea</taxon>
        <taxon>Psychidae</taxon>
        <taxon>Oiketicinae</taxon>
        <taxon>Eumeta</taxon>
    </lineage>
</organism>
<comment type="subcellular location">
    <subcellularLocation>
        <location evidence="1">Cell membrane</location>
        <topology evidence="1">Multi-pass membrane protein</topology>
    </subcellularLocation>
</comment>
<evidence type="ECO:0000256" key="5">
    <source>
        <dbReference type="ARBA" id="ARBA00023136"/>
    </source>
</evidence>
<sequence>MSRNNEFLLNNALTEDFQQMLRPYYWIQKLLCASKYSIKDNFVLPNSRAYRAVVVFVLCFITYAYFVTNSTYISNPQTLIVENNSSDTLNNLFTVFKDILQAFTLSSHLVQYPIFGYILSTFITSLMTLQIVIEWTKNAKINETYYDILVTYILTVIWNIKNLITVVVFSATCDRFYSCLDEIKSNCTVALDIPHEECAYRKTTKNLLRLCNTRSCKMRVCGLFVVDAALPLRLMSLIATYCIVLLQFAFL</sequence>
<dbReference type="Proteomes" id="UP000299102">
    <property type="component" value="Unassembled WGS sequence"/>
</dbReference>
<protein>
    <recommendedName>
        <fullName evidence="9">Gustatory receptor</fullName>
    </recommendedName>
</protein>
<comment type="caution">
    <text evidence="7">The sequence shown here is derived from an EMBL/GenBank/DDBJ whole genome shotgun (WGS) entry which is preliminary data.</text>
</comment>
<accession>A0A4C1ZRK4</accession>
<evidence type="ECO:0000256" key="6">
    <source>
        <dbReference type="SAM" id="Phobius"/>
    </source>
</evidence>
<evidence type="ECO:0000256" key="1">
    <source>
        <dbReference type="ARBA" id="ARBA00004651"/>
    </source>
</evidence>
<dbReference type="OrthoDB" id="7490805at2759"/>
<feature type="transmembrane region" description="Helical" evidence="6">
    <location>
        <begin position="49"/>
        <end position="66"/>
    </location>
</feature>
<dbReference type="EMBL" id="BGZK01002093">
    <property type="protein sequence ID" value="GBP90580.1"/>
    <property type="molecule type" value="Genomic_DNA"/>
</dbReference>
<dbReference type="AlphaFoldDB" id="A0A4C1ZRK4"/>
<feature type="transmembrane region" description="Helical" evidence="6">
    <location>
        <begin position="145"/>
        <end position="171"/>
    </location>
</feature>
<dbReference type="InterPro" id="IPR013604">
    <property type="entry name" value="7TM_chemorcpt"/>
</dbReference>
<evidence type="ECO:0000256" key="2">
    <source>
        <dbReference type="ARBA" id="ARBA00022475"/>
    </source>
</evidence>
<gene>
    <name evidence="7" type="ORF">EVAR_56742_1</name>
</gene>
<keyword evidence="3 6" id="KW-0812">Transmembrane</keyword>
<feature type="transmembrane region" description="Helical" evidence="6">
    <location>
        <begin position="232"/>
        <end position="250"/>
    </location>
</feature>
<dbReference type="GO" id="GO:0050909">
    <property type="term" value="P:sensory perception of taste"/>
    <property type="evidence" value="ECO:0007669"/>
    <property type="project" value="InterPro"/>
</dbReference>
<evidence type="ECO:0000313" key="7">
    <source>
        <dbReference type="EMBL" id="GBP90580.1"/>
    </source>
</evidence>
<evidence type="ECO:0000313" key="8">
    <source>
        <dbReference type="Proteomes" id="UP000299102"/>
    </source>
</evidence>
<keyword evidence="8" id="KW-1185">Reference proteome</keyword>
<evidence type="ECO:0000256" key="4">
    <source>
        <dbReference type="ARBA" id="ARBA00022989"/>
    </source>
</evidence>
<evidence type="ECO:0008006" key="9">
    <source>
        <dbReference type="Google" id="ProtNLM"/>
    </source>
</evidence>
<keyword evidence="2" id="KW-1003">Cell membrane</keyword>
<keyword evidence="5 6" id="KW-0472">Membrane</keyword>
<name>A0A4C1ZRK4_EUMVA</name>